<dbReference type="EMBL" id="DSVQ01000001">
    <property type="protein sequence ID" value="HGT37758.1"/>
    <property type="molecule type" value="Genomic_DNA"/>
</dbReference>
<feature type="compositionally biased region" description="Pro residues" evidence="1">
    <location>
        <begin position="70"/>
        <end position="79"/>
    </location>
</feature>
<reference evidence="3" key="1">
    <citation type="journal article" date="2020" name="mSystems">
        <title>Genome- and Community-Level Interaction Insights into Carbon Utilization and Element Cycling Functions of Hydrothermarchaeota in Hydrothermal Sediment.</title>
        <authorList>
            <person name="Zhou Z."/>
            <person name="Liu Y."/>
            <person name="Xu W."/>
            <person name="Pan J."/>
            <person name="Luo Z.H."/>
            <person name="Li M."/>
        </authorList>
    </citation>
    <scope>NUCLEOTIDE SEQUENCE [LARGE SCALE GENOMIC DNA]</scope>
    <source>
        <strain evidence="3">SpSt-508</strain>
    </source>
</reference>
<evidence type="ECO:0000313" key="3">
    <source>
        <dbReference type="EMBL" id="HGT37758.1"/>
    </source>
</evidence>
<organism evidence="3">
    <name type="scientific">Schlesneria paludicola</name>
    <dbReference type="NCBI Taxonomy" id="360056"/>
    <lineage>
        <taxon>Bacteria</taxon>
        <taxon>Pseudomonadati</taxon>
        <taxon>Planctomycetota</taxon>
        <taxon>Planctomycetia</taxon>
        <taxon>Planctomycetales</taxon>
        <taxon>Planctomycetaceae</taxon>
        <taxon>Schlesneria</taxon>
    </lineage>
</organism>
<dbReference type="AlphaFoldDB" id="A0A7C4LJV4"/>
<comment type="caution">
    <text evidence="3">The sequence shown here is derived from an EMBL/GenBank/DDBJ whole genome shotgun (WGS) entry which is preliminary data.</text>
</comment>
<keyword evidence="2" id="KW-0812">Transmembrane</keyword>
<keyword evidence="2" id="KW-1133">Transmembrane helix</keyword>
<name>A0A7C4LJV4_9PLAN</name>
<accession>A0A7C4LJV4</accession>
<sequence>MTADDRVSAAAPVKDTVPAAATAAAPSAGNALPAVDDELDCEPALLWNLESQTASAPSTPVAKKAAVAPPVLPSVPPATPDKQPAAVREQPPVAVAEATPPLAADPLPAADAEPVRRPVAGSPPRVSADDLSEAPRLALPQDDGPSAGPLSDAEVDAPLLTLQDDEDEASAPVALRLPETDAETRPKEPDARPKGKPKKKAGARNSVDEDFDPADFLSSAPPQTTRARPSSQEILTDIGGSEWDADRPPRDSAKKPAKSSATTAAAATEVWDHAKAARQMQRALKESVSQAEQQRKPEEEERFDWVGFLREFGVKGLGGILACVVLAYGAYWTFDRMLGRGVPLPEMGYVSGVVTLDGNPLPGATVYFMPTEPKYPNGKKGTARTSVGITDQQGRYTMLYIENIQGVATGNCMVWLDLIGPDGKQVIPPDYLQGSMKMFEVKPGRQTFDFALQSRGPLPRK</sequence>
<protein>
    <recommendedName>
        <fullName evidence="4">Carboxypeptidase regulatory-like domain-containing protein</fullName>
    </recommendedName>
</protein>
<evidence type="ECO:0000256" key="2">
    <source>
        <dbReference type="SAM" id="Phobius"/>
    </source>
</evidence>
<feature type="compositionally biased region" description="Basic and acidic residues" evidence="1">
    <location>
        <begin position="178"/>
        <end position="193"/>
    </location>
</feature>
<keyword evidence="2" id="KW-0472">Membrane</keyword>
<feature type="compositionally biased region" description="Low complexity" evidence="1">
    <location>
        <begin position="54"/>
        <end position="69"/>
    </location>
</feature>
<feature type="compositionally biased region" description="Low complexity" evidence="1">
    <location>
        <begin position="96"/>
        <end position="112"/>
    </location>
</feature>
<feature type="compositionally biased region" description="Basic and acidic residues" evidence="1">
    <location>
        <begin position="244"/>
        <end position="254"/>
    </location>
</feature>
<proteinExistence type="predicted"/>
<evidence type="ECO:0000256" key="1">
    <source>
        <dbReference type="SAM" id="MobiDB-lite"/>
    </source>
</evidence>
<feature type="compositionally biased region" description="Polar residues" evidence="1">
    <location>
        <begin position="220"/>
        <end position="234"/>
    </location>
</feature>
<feature type="transmembrane region" description="Helical" evidence="2">
    <location>
        <begin position="316"/>
        <end position="334"/>
    </location>
</feature>
<gene>
    <name evidence="3" type="ORF">ENS64_00590</name>
</gene>
<feature type="region of interest" description="Disordered" evidence="1">
    <location>
        <begin position="52"/>
        <end position="300"/>
    </location>
</feature>
<evidence type="ECO:0008006" key="4">
    <source>
        <dbReference type="Google" id="ProtNLM"/>
    </source>
</evidence>
<feature type="compositionally biased region" description="Low complexity" evidence="1">
    <location>
        <begin position="258"/>
        <end position="268"/>
    </location>
</feature>